<dbReference type="SUPFAM" id="SSF50729">
    <property type="entry name" value="PH domain-like"/>
    <property type="match status" value="1"/>
</dbReference>
<dbReference type="GO" id="GO:0005634">
    <property type="term" value="C:nucleus"/>
    <property type="evidence" value="ECO:0007669"/>
    <property type="project" value="TreeGrafter"/>
</dbReference>
<dbReference type="PANTHER" id="PTHR14383:SF6">
    <property type="entry name" value="SWITCH-ASSOCIATED PROTEIN 70"/>
    <property type="match status" value="1"/>
</dbReference>
<dbReference type="InterPro" id="IPR057836">
    <property type="entry name" value="EF-hand_SWAP70_N"/>
</dbReference>
<gene>
    <name evidence="3" type="ORF">E1301_Tti003105</name>
</gene>
<dbReference type="GO" id="GO:0005737">
    <property type="term" value="C:cytoplasm"/>
    <property type="evidence" value="ECO:0007669"/>
    <property type="project" value="TreeGrafter"/>
</dbReference>
<dbReference type="Proteomes" id="UP000324632">
    <property type="component" value="Chromosome 3"/>
</dbReference>
<evidence type="ECO:0000259" key="2">
    <source>
        <dbReference type="Pfam" id="PF25530"/>
    </source>
</evidence>
<feature type="region of interest" description="Disordered" evidence="1">
    <location>
        <begin position="263"/>
        <end position="283"/>
    </location>
</feature>
<keyword evidence="4" id="KW-1185">Reference proteome</keyword>
<dbReference type="Pfam" id="PF25530">
    <property type="entry name" value="EF-hand_SWAP70_N"/>
    <property type="match status" value="1"/>
</dbReference>
<dbReference type="AlphaFoldDB" id="A0A5A9PNN4"/>
<protein>
    <submittedName>
        <fullName evidence="3">Switch-associated protein 70</fullName>
    </submittedName>
</protein>
<name>A0A5A9PNN4_9TELE</name>
<reference evidence="3 4" key="1">
    <citation type="journal article" date="2019" name="Mol. Ecol. Resour.">
        <title>Chromosome-level genome assembly of Triplophysa tibetana, a fish adapted to the harsh high-altitude environment of the Tibetan Plateau.</title>
        <authorList>
            <person name="Yang X."/>
            <person name="Liu H."/>
            <person name="Ma Z."/>
            <person name="Zou Y."/>
            <person name="Zou M."/>
            <person name="Mao Y."/>
            <person name="Li X."/>
            <person name="Wang H."/>
            <person name="Chen T."/>
            <person name="Wang W."/>
            <person name="Yang R."/>
        </authorList>
    </citation>
    <scope>NUCLEOTIDE SEQUENCE [LARGE SCALE GENOMIC DNA]</scope>
    <source>
        <strain evidence="3">TTIB1903HZAU</strain>
        <tissue evidence="3">Muscle</tissue>
    </source>
</reference>
<dbReference type="Gene3D" id="2.30.29.30">
    <property type="entry name" value="Pleckstrin-homology domain (PH domain)/Phosphotyrosine-binding domain (PTB)"/>
    <property type="match status" value="1"/>
</dbReference>
<feature type="domain" description="SWAP70 N-terminal EF-hand" evidence="2">
    <location>
        <begin position="3"/>
        <end position="94"/>
    </location>
</feature>
<dbReference type="SUPFAM" id="SSF47473">
    <property type="entry name" value="EF-hand"/>
    <property type="match status" value="1"/>
</dbReference>
<feature type="compositionally biased region" description="Basic residues" evidence="1">
    <location>
        <begin position="268"/>
        <end position="278"/>
    </location>
</feature>
<accession>A0A5A9PNN4</accession>
<dbReference type="EMBL" id="SOYY01000003">
    <property type="protein sequence ID" value="KAA0723780.1"/>
    <property type="molecule type" value="Genomic_DNA"/>
</dbReference>
<evidence type="ECO:0000313" key="4">
    <source>
        <dbReference type="Proteomes" id="UP000324632"/>
    </source>
</evidence>
<comment type="caution">
    <text evidence="3">The sequence shown here is derived from an EMBL/GenBank/DDBJ whole genome shotgun (WGS) entry which is preliminary data.</text>
</comment>
<organism evidence="3 4">
    <name type="scientific">Triplophysa tibetana</name>
    <dbReference type="NCBI Taxonomy" id="1572043"/>
    <lineage>
        <taxon>Eukaryota</taxon>
        <taxon>Metazoa</taxon>
        <taxon>Chordata</taxon>
        <taxon>Craniata</taxon>
        <taxon>Vertebrata</taxon>
        <taxon>Euteleostomi</taxon>
        <taxon>Actinopterygii</taxon>
        <taxon>Neopterygii</taxon>
        <taxon>Teleostei</taxon>
        <taxon>Ostariophysi</taxon>
        <taxon>Cypriniformes</taxon>
        <taxon>Nemacheilidae</taxon>
        <taxon>Triplophysa</taxon>
    </lineage>
</organism>
<sequence>MISREEILKPIWHAFTALDMDQNGKVSKSQLKVLSHNLCTVLNIPHNSSALEEHFKDNDEGPVSTQGYMPYLNSFILSKIQPNFNFVDLNKMCWTLCAPKHISGKHLLISGVDAFKIWSIFNFLSEEKYPLHIVPEEIEGFLRKLLTVMGCSWNERRFEEYKMSSKKQELNGWELIELVGMGHFTKGMNPQTISIGINEIYQELILDVIKQSLPEKDGKKNLYIIRCVEKSFEINASDKKTRQEWIQAIQDCIVRIRQGLSSPQREARQKRREQRKRMRAEQETIENRMRQLQLANETKQAELEAMNKARKQMEVQVVEKSSELEQYWQRTQELEEMYSQLKEALEDERQAKQDEEALRKVQTRLLREEANKRLELEDIYKQQQQVLSQSQKEKEVLEKERSEKERSLQAAREQLEILEKQRQGAQEDYKAVTKKLERAANKTKKWKHRVGEHEGLIRLIQPANKSQNNITNWGTAAFTEAELDQIQKNWQENKHRQHEG</sequence>
<evidence type="ECO:0000313" key="3">
    <source>
        <dbReference type="EMBL" id="KAA0723780.1"/>
    </source>
</evidence>
<dbReference type="InterPro" id="IPR011992">
    <property type="entry name" value="EF-hand-dom_pair"/>
</dbReference>
<dbReference type="PANTHER" id="PTHR14383">
    <property type="entry name" value="SWAP-70 RECOMBINASE"/>
    <property type="match status" value="1"/>
</dbReference>
<evidence type="ECO:0000256" key="1">
    <source>
        <dbReference type="SAM" id="MobiDB-lite"/>
    </source>
</evidence>
<dbReference type="InterPro" id="IPR011993">
    <property type="entry name" value="PH-like_dom_sf"/>
</dbReference>
<proteinExistence type="predicted"/>